<name>A0AAD9JFJ8_RIDPI</name>
<dbReference type="EMBL" id="JAODUO010002614">
    <property type="protein sequence ID" value="KAK2151395.1"/>
    <property type="molecule type" value="Genomic_DNA"/>
</dbReference>
<keyword evidence="2" id="KW-1185">Reference proteome</keyword>
<reference evidence="1" key="1">
    <citation type="journal article" date="2023" name="Mol. Biol. Evol.">
        <title>Third-Generation Sequencing Reveals the Adaptive Role of the Epigenome in Three Deep-Sea Polychaetes.</title>
        <authorList>
            <person name="Perez M."/>
            <person name="Aroh O."/>
            <person name="Sun Y."/>
            <person name="Lan Y."/>
            <person name="Juniper S.K."/>
            <person name="Young C.R."/>
            <person name="Angers B."/>
            <person name="Qian P.Y."/>
        </authorList>
    </citation>
    <scope>NUCLEOTIDE SEQUENCE</scope>
    <source>
        <strain evidence="1">R07B-5</strain>
    </source>
</reference>
<dbReference type="Proteomes" id="UP001209878">
    <property type="component" value="Unassembled WGS sequence"/>
</dbReference>
<comment type="caution">
    <text evidence="1">The sequence shown here is derived from an EMBL/GenBank/DDBJ whole genome shotgun (WGS) entry which is preliminary data.</text>
</comment>
<sequence length="168" mass="19521">MSHDVKYNAKKSAVMIFRYATLKGCSIPEFKLKGVTLHVVATHKYLGNYISDDLSDDDDINRQRRTLYVQGNIVLQKFIMCSLEVKLTLFRSYCSPMYGVHLWWNYKKSTLNRLHIAYHNIFKLFLVCQNMKVPAYYALCLMYNAASQLLGIWCIDLCVDLIALLTVF</sequence>
<accession>A0AAD9JFJ8</accession>
<gene>
    <name evidence="1" type="ORF">NP493_2629g00001</name>
</gene>
<protein>
    <submittedName>
        <fullName evidence="1">Uncharacterized protein</fullName>
    </submittedName>
</protein>
<dbReference type="AlphaFoldDB" id="A0AAD9JFJ8"/>
<evidence type="ECO:0000313" key="1">
    <source>
        <dbReference type="EMBL" id="KAK2151395.1"/>
    </source>
</evidence>
<proteinExistence type="predicted"/>
<organism evidence="1 2">
    <name type="scientific">Ridgeia piscesae</name>
    <name type="common">Tubeworm</name>
    <dbReference type="NCBI Taxonomy" id="27915"/>
    <lineage>
        <taxon>Eukaryota</taxon>
        <taxon>Metazoa</taxon>
        <taxon>Spiralia</taxon>
        <taxon>Lophotrochozoa</taxon>
        <taxon>Annelida</taxon>
        <taxon>Polychaeta</taxon>
        <taxon>Sedentaria</taxon>
        <taxon>Canalipalpata</taxon>
        <taxon>Sabellida</taxon>
        <taxon>Siboglinidae</taxon>
        <taxon>Ridgeia</taxon>
    </lineage>
</organism>
<evidence type="ECO:0000313" key="2">
    <source>
        <dbReference type="Proteomes" id="UP001209878"/>
    </source>
</evidence>